<name>A0A1R3W101_9GAMM</name>
<dbReference type="InterPro" id="IPR036976">
    <property type="entry name" value="RimM_N_sf"/>
</dbReference>
<evidence type="ECO:0000256" key="5">
    <source>
        <dbReference type="HAMAP-Rule" id="MF_00014"/>
    </source>
</evidence>
<dbReference type="PANTHER" id="PTHR33692">
    <property type="entry name" value="RIBOSOME MATURATION FACTOR RIMM"/>
    <property type="match status" value="1"/>
</dbReference>
<dbReference type="RefSeq" id="WP_076755820.1">
    <property type="nucleotide sequence ID" value="NZ_CP023018.1"/>
</dbReference>
<feature type="domain" description="RimM N-terminal" evidence="6">
    <location>
        <begin position="9"/>
        <end position="90"/>
    </location>
</feature>
<evidence type="ECO:0000256" key="4">
    <source>
        <dbReference type="ARBA" id="ARBA00023186"/>
    </source>
</evidence>
<dbReference type="InterPro" id="IPR011033">
    <property type="entry name" value="PRC_barrel-like_sf"/>
</dbReference>
<dbReference type="InterPro" id="IPR009000">
    <property type="entry name" value="Transl_B-barrel_sf"/>
</dbReference>
<evidence type="ECO:0000256" key="3">
    <source>
        <dbReference type="ARBA" id="ARBA00022552"/>
    </source>
</evidence>
<dbReference type="OrthoDB" id="9783509at2"/>
<evidence type="ECO:0000256" key="1">
    <source>
        <dbReference type="ARBA" id="ARBA00022490"/>
    </source>
</evidence>
<dbReference type="SUPFAM" id="SSF50346">
    <property type="entry name" value="PRC-barrel domain"/>
    <property type="match status" value="1"/>
</dbReference>
<dbReference type="AlphaFoldDB" id="A0A1R3W101"/>
<evidence type="ECO:0000256" key="2">
    <source>
        <dbReference type="ARBA" id="ARBA00022517"/>
    </source>
</evidence>
<dbReference type="InterPro" id="IPR011961">
    <property type="entry name" value="RimM"/>
</dbReference>
<dbReference type="GO" id="GO:0006364">
    <property type="term" value="P:rRNA processing"/>
    <property type="evidence" value="ECO:0007669"/>
    <property type="project" value="UniProtKB-UniRule"/>
</dbReference>
<dbReference type="STRING" id="233100.SAMN05216526_1457"/>
<dbReference type="Gene3D" id="2.40.30.60">
    <property type="entry name" value="RimM"/>
    <property type="match status" value="1"/>
</dbReference>
<keyword evidence="2 5" id="KW-0690">Ribosome biogenesis</keyword>
<evidence type="ECO:0000313" key="8">
    <source>
        <dbReference type="EMBL" id="SIT71022.1"/>
    </source>
</evidence>
<protein>
    <recommendedName>
        <fullName evidence="5">Ribosome maturation factor RimM</fullName>
    </recommendedName>
</protein>
<dbReference type="GO" id="GO:0043022">
    <property type="term" value="F:ribosome binding"/>
    <property type="evidence" value="ECO:0007669"/>
    <property type="project" value="InterPro"/>
</dbReference>
<sequence>MVVHDAVILGRIVGVYGIKGWVKVFSETQPREGILNYQPLYIADGDSWQPLAVETGRLSGKSIILKCQGVDDRDAAQGLVGRALAIDADQLPQLDPGEYYWSQLLGLEVVNLQGEPLGRVDHLLETGANDVLVLEGERQRLVPYVPQVVKQVDLVQGRMTVDWGADF</sequence>
<comment type="domain">
    <text evidence="5">The PRC barrel domain binds ribosomal protein uS19.</text>
</comment>
<dbReference type="EMBL" id="FTPK01000002">
    <property type="protein sequence ID" value="SIT71022.1"/>
    <property type="molecule type" value="Genomic_DNA"/>
</dbReference>
<comment type="similarity">
    <text evidence="5">Belongs to the RimM family.</text>
</comment>
<reference evidence="8 9" key="1">
    <citation type="submission" date="2017-01" db="EMBL/GenBank/DDBJ databases">
        <authorList>
            <person name="Mah S.A."/>
            <person name="Swanson W.J."/>
            <person name="Moy G.W."/>
            <person name="Vacquier V.D."/>
        </authorList>
    </citation>
    <scope>NUCLEOTIDE SEQUENCE [LARGE SCALE GENOMIC DNA]</scope>
    <source>
        <strain evidence="8 9">M9</strain>
    </source>
</reference>
<dbReference type="HAMAP" id="MF_00014">
    <property type="entry name" value="Ribosome_mat_RimM"/>
    <property type="match status" value="1"/>
</dbReference>
<evidence type="ECO:0000259" key="7">
    <source>
        <dbReference type="Pfam" id="PF24986"/>
    </source>
</evidence>
<comment type="subcellular location">
    <subcellularLocation>
        <location evidence="5">Cytoplasm</location>
    </subcellularLocation>
</comment>
<comment type="subunit">
    <text evidence="5">Binds ribosomal protein uS19.</text>
</comment>
<keyword evidence="3 5" id="KW-0698">rRNA processing</keyword>
<dbReference type="GO" id="GO:0005737">
    <property type="term" value="C:cytoplasm"/>
    <property type="evidence" value="ECO:0007669"/>
    <property type="project" value="UniProtKB-SubCell"/>
</dbReference>
<comment type="function">
    <text evidence="5">An accessory protein needed during the final step in the assembly of 30S ribosomal subunit, possibly for assembly of the head region. Essential for efficient processing of 16S rRNA. May be needed both before and after RbfA during the maturation of 16S rRNA. It has affinity for free ribosomal 30S subunits but not for 70S ribosomes.</text>
</comment>
<dbReference type="Proteomes" id="UP000223759">
    <property type="component" value="Unassembled WGS sequence"/>
</dbReference>
<keyword evidence="1 5" id="KW-0963">Cytoplasm</keyword>
<dbReference type="Gene3D" id="2.30.30.240">
    <property type="entry name" value="PRC-barrel domain"/>
    <property type="match status" value="1"/>
</dbReference>
<accession>A0A1R3W101</accession>
<keyword evidence="9" id="KW-1185">Reference proteome</keyword>
<dbReference type="GO" id="GO:0042274">
    <property type="term" value="P:ribosomal small subunit biogenesis"/>
    <property type="evidence" value="ECO:0007669"/>
    <property type="project" value="UniProtKB-UniRule"/>
</dbReference>
<dbReference type="SUPFAM" id="SSF50447">
    <property type="entry name" value="Translation proteins"/>
    <property type="match status" value="1"/>
</dbReference>
<organism evidence="8 9">
    <name type="scientific">Ectothiorhodosinus mongolicus</name>
    <dbReference type="NCBI Taxonomy" id="233100"/>
    <lineage>
        <taxon>Bacteria</taxon>
        <taxon>Pseudomonadati</taxon>
        <taxon>Pseudomonadota</taxon>
        <taxon>Gammaproteobacteria</taxon>
        <taxon>Chromatiales</taxon>
        <taxon>Ectothiorhodospiraceae</taxon>
        <taxon>Ectothiorhodosinus</taxon>
    </lineage>
</organism>
<dbReference type="PANTHER" id="PTHR33692:SF1">
    <property type="entry name" value="RIBOSOME MATURATION FACTOR RIMM"/>
    <property type="match status" value="1"/>
</dbReference>
<dbReference type="Pfam" id="PF01782">
    <property type="entry name" value="RimM"/>
    <property type="match status" value="1"/>
</dbReference>
<feature type="domain" description="Ribosome maturation factor RimM PRC barrel" evidence="7">
    <location>
        <begin position="101"/>
        <end position="163"/>
    </location>
</feature>
<proteinExistence type="inferred from homology"/>
<dbReference type="GO" id="GO:0005840">
    <property type="term" value="C:ribosome"/>
    <property type="evidence" value="ECO:0007669"/>
    <property type="project" value="InterPro"/>
</dbReference>
<dbReference type="InterPro" id="IPR056792">
    <property type="entry name" value="PRC_RimM"/>
</dbReference>
<dbReference type="Pfam" id="PF24986">
    <property type="entry name" value="PRC_RimM"/>
    <property type="match status" value="1"/>
</dbReference>
<dbReference type="NCBIfam" id="TIGR02273">
    <property type="entry name" value="16S_RimM"/>
    <property type="match status" value="1"/>
</dbReference>
<keyword evidence="4 5" id="KW-0143">Chaperone</keyword>
<gene>
    <name evidence="5" type="primary">rimM</name>
    <name evidence="8" type="ORF">SAMN05216526_1457</name>
</gene>
<dbReference type="InterPro" id="IPR002676">
    <property type="entry name" value="RimM_N"/>
</dbReference>
<evidence type="ECO:0000313" key="9">
    <source>
        <dbReference type="Proteomes" id="UP000223759"/>
    </source>
</evidence>
<evidence type="ECO:0000259" key="6">
    <source>
        <dbReference type="Pfam" id="PF01782"/>
    </source>
</evidence>